<comment type="caution">
    <text evidence="3">The sequence shown here is derived from an EMBL/GenBank/DDBJ whole genome shotgun (WGS) entry which is preliminary data.</text>
</comment>
<feature type="coiled-coil region" evidence="1">
    <location>
        <begin position="292"/>
        <end position="330"/>
    </location>
</feature>
<accession>A0AAU9K752</accession>
<gene>
    <name evidence="3" type="ORF">BSTOLATCC_MIC57049</name>
</gene>
<dbReference type="Proteomes" id="UP001162131">
    <property type="component" value="Unassembled WGS sequence"/>
</dbReference>
<name>A0AAU9K752_9CILI</name>
<evidence type="ECO:0000256" key="2">
    <source>
        <dbReference type="SAM" id="MobiDB-lite"/>
    </source>
</evidence>
<feature type="region of interest" description="Disordered" evidence="2">
    <location>
        <begin position="107"/>
        <end position="143"/>
    </location>
</feature>
<organism evidence="3 4">
    <name type="scientific">Blepharisma stoltei</name>
    <dbReference type="NCBI Taxonomy" id="1481888"/>
    <lineage>
        <taxon>Eukaryota</taxon>
        <taxon>Sar</taxon>
        <taxon>Alveolata</taxon>
        <taxon>Ciliophora</taxon>
        <taxon>Postciliodesmatophora</taxon>
        <taxon>Heterotrichea</taxon>
        <taxon>Heterotrichida</taxon>
        <taxon>Blepharismidae</taxon>
        <taxon>Blepharisma</taxon>
    </lineage>
</organism>
<protein>
    <submittedName>
        <fullName evidence="3">Uncharacterized protein</fullName>
    </submittedName>
</protein>
<feature type="compositionally biased region" description="Basic residues" evidence="2">
    <location>
        <begin position="431"/>
        <end position="445"/>
    </location>
</feature>
<keyword evidence="1" id="KW-0175">Coiled coil</keyword>
<feature type="compositionally biased region" description="Low complexity" evidence="2">
    <location>
        <begin position="107"/>
        <end position="119"/>
    </location>
</feature>
<feature type="compositionally biased region" description="Polar residues" evidence="2">
    <location>
        <begin position="120"/>
        <end position="129"/>
    </location>
</feature>
<proteinExistence type="predicted"/>
<dbReference type="AlphaFoldDB" id="A0AAU9K752"/>
<evidence type="ECO:0000313" key="4">
    <source>
        <dbReference type="Proteomes" id="UP001162131"/>
    </source>
</evidence>
<feature type="region of interest" description="Disordered" evidence="2">
    <location>
        <begin position="420"/>
        <end position="445"/>
    </location>
</feature>
<feature type="coiled-coil region" evidence="1">
    <location>
        <begin position="218"/>
        <end position="245"/>
    </location>
</feature>
<dbReference type="EMBL" id="CAJZBQ010000055">
    <property type="protein sequence ID" value="CAG9332759.1"/>
    <property type="molecule type" value="Genomic_DNA"/>
</dbReference>
<reference evidence="3" key="1">
    <citation type="submission" date="2021-09" db="EMBL/GenBank/DDBJ databases">
        <authorList>
            <consortium name="AG Swart"/>
            <person name="Singh M."/>
            <person name="Singh A."/>
            <person name="Seah K."/>
            <person name="Emmerich C."/>
        </authorList>
    </citation>
    <scope>NUCLEOTIDE SEQUENCE</scope>
    <source>
        <strain evidence="3">ATCC30299</strain>
    </source>
</reference>
<evidence type="ECO:0000256" key="1">
    <source>
        <dbReference type="SAM" id="Coils"/>
    </source>
</evidence>
<keyword evidence="4" id="KW-1185">Reference proteome</keyword>
<sequence>MGYKSATVLGSIDEEFEEERDEEIYDIHILPSERAPLHIKNISSIQWEESQENLNSISTPRIPRRSTNEINIQGKLEFPILVKGLSIETLYETIRISSEFSELEVPPQSRISSVPSQSSTFRFNPSELVSESEDGTEQENTLHSQASPEFNIENLKRVYWANEGNAEDLLYLAINDEIVEAPEPKKPGFLEKIGLKMNREARLINDANKEWSKADFLEKERKIKVKQFTQELQELEMEKQKLCEDSYTLKLAIQSMYNNMGEEKSTGYSKLLEIDLLIKNKTKNQGFLLQNLEAINKYYKEALEERRQAEEQLKMKIEDMRIRIIKYNEEKMRGIKKAEINTSHLKRYKELNILQEQQNQKIESCTRLLLKLAQYYNKLENSKFGDDFSSLIEALTNTCKENIEQDELFHLQANEDPRKILPYGRSSQSAVKKHRESSPKVPRKI</sequence>
<evidence type="ECO:0000313" key="3">
    <source>
        <dbReference type="EMBL" id="CAG9332759.1"/>
    </source>
</evidence>